<dbReference type="AlphaFoldDB" id="A0AAV9HZP8"/>
<reference evidence="1" key="1">
    <citation type="journal article" date="2023" name="Mol. Phylogenet. Evol.">
        <title>Genome-scale phylogeny and comparative genomics of the fungal order Sordariales.</title>
        <authorList>
            <person name="Hensen N."/>
            <person name="Bonometti L."/>
            <person name="Westerberg I."/>
            <person name="Brannstrom I.O."/>
            <person name="Guillou S."/>
            <person name="Cros-Aarteil S."/>
            <person name="Calhoun S."/>
            <person name="Haridas S."/>
            <person name="Kuo A."/>
            <person name="Mondo S."/>
            <person name="Pangilinan J."/>
            <person name="Riley R."/>
            <person name="LaButti K."/>
            <person name="Andreopoulos B."/>
            <person name="Lipzen A."/>
            <person name="Chen C."/>
            <person name="Yan M."/>
            <person name="Daum C."/>
            <person name="Ng V."/>
            <person name="Clum A."/>
            <person name="Steindorff A."/>
            <person name="Ohm R.A."/>
            <person name="Martin F."/>
            <person name="Silar P."/>
            <person name="Natvig D.O."/>
            <person name="Lalanne C."/>
            <person name="Gautier V."/>
            <person name="Ament-Velasquez S.L."/>
            <person name="Kruys A."/>
            <person name="Hutchinson M.I."/>
            <person name="Powell A.J."/>
            <person name="Barry K."/>
            <person name="Miller A.N."/>
            <person name="Grigoriev I.V."/>
            <person name="Debuchy R."/>
            <person name="Gladieux P."/>
            <person name="Hiltunen Thoren M."/>
            <person name="Johannesson H."/>
        </authorList>
    </citation>
    <scope>NUCLEOTIDE SEQUENCE</scope>
    <source>
        <strain evidence="1">PSN324</strain>
    </source>
</reference>
<gene>
    <name evidence="1" type="ORF">QBC42DRAFT_167084</name>
</gene>
<keyword evidence="2" id="KW-1185">Reference proteome</keyword>
<accession>A0AAV9HZP8</accession>
<evidence type="ECO:0000313" key="1">
    <source>
        <dbReference type="EMBL" id="KAK4466330.1"/>
    </source>
</evidence>
<dbReference type="EMBL" id="MU864932">
    <property type="protein sequence ID" value="KAK4466330.1"/>
    <property type="molecule type" value="Genomic_DNA"/>
</dbReference>
<dbReference type="Proteomes" id="UP001321749">
    <property type="component" value="Unassembled WGS sequence"/>
</dbReference>
<comment type="caution">
    <text evidence="1">The sequence shown here is derived from an EMBL/GenBank/DDBJ whole genome shotgun (WGS) entry which is preliminary data.</text>
</comment>
<evidence type="ECO:0000313" key="2">
    <source>
        <dbReference type="Proteomes" id="UP001321749"/>
    </source>
</evidence>
<sequence>MSSFVAEKLAAFDAPGYPHLDDGLNPAQKLSWSDKISKWITGEINAVDENGKPLEGPVVNGVQTYRTVLTQFFNGTATPYDLKQKPTSITWFGFPKRVKEKYKTAPLRWQIADSSRAYQDEYLEWSLKRDENGNITTVTFTCEGPEYWQFLGDEWAAEKKLDKMHKLYQKLNPDFADQIKEYELFTVAGSYFPNNNWNSTTTSGTIAHLVHPSNTLSAEIDIAAQATVIRKDKKGKIITDRTQLINCSRYGQPLRDSDPKIGDGINGKARQGVHLSLANPVALYMSEFNTQPFMLDVNGTGEGMIPVPPETFNFQRGSIENNQGLRLQIKIPQGVVGTGPENKGRQLTVGDICDTATNQYIKYGAQFADYITMTVRAVAIDGDKAAEPLACPGQEIKNLAALAAVEGEEGVCEAGMCDVTKDTDSTPRPGTRW</sequence>
<name>A0AAV9HZP8_9PEZI</name>
<proteinExistence type="predicted"/>
<protein>
    <submittedName>
        <fullName evidence="1">Uncharacterized protein</fullName>
    </submittedName>
</protein>
<organism evidence="1 2">
    <name type="scientific">Cladorrhinum samala</name>
    <dbReference type="NCBI Taxonomy" id="585594"/>
    <lineage>
        <taxon>Eukaryota</taxon>
        <taxon>Fungi</taxon>
        <taxon>Dikarya</taxon>
        <taxon>Ascomycota</taxon>
        <taxon>Pezizomycotina</taxon>
        <taxon>Sordariomycetes</taxon>
        <taxon>Sordariomycetidae</taxon>
        <taxon>Sordariales</taxon>
        <taxon>Podosporaceae</taxon>
        <taxon>Cladorrhinum</taxon>
    </lineage>
</organism>
<reference evidence="1" key="2">
    <citation type="submission" date="2023-06" db="EMBL/GenBank/DDBJ databases">
        <authorList>
            <consortium name="Lawrence Berkeley National Laboratory"/>
            <person name="Mondo S.J."/>
            <person name="Hensen N."/>
            <person name="Bonometti L."/>
            <person name="Westerberg I."/>
            <person name="Brannstrom I.O."/>
            <person name="Guillou S."/>
            <person name="Cros-Aarteil S."/>
            <person name="Calhoun S."/>
            <person name="Haridas S."/>
            <person name="Kuo A."/>
            <person name="Pangilinan J."/>
            <person name="Riley R."/>
            <person name="Labutti K."/>
            <person name="Andreopoulos B."/>
            <person name="Lipzen A."/>
            <person name="Chen C."/>
            <person name="Yanf M."/>
            <person name="Daum C."/>
            <person name="Ng V."/>
            <person name="Clum A."/>
            <person name="Steindorff A."/>
            <person name="Ohm R."/>
            <person name="Martin F."/>
            <person name="Silar P."/>
            <person name="Natvig D."/>
            <person name="Lalanne C."/>
            <person name="Gautier V."/>
            <person name="Ament-Velasquez S.L."/>
            <person name="Kruys A."/>
            <person name="Hutchinson M.I."/>
            <person name="Powell A.J."/>
            <person name="Barry K."/>
            <person name="Miller A.N."/>
            <person name="Grigoriev I.V."/>
            <person name="Debuchy R."/>
            <person name="Gladieux P."/>
            <person name="Thoren M.H."/>
            <person name="Johannesson H."/>
        </authorList>
    </citation>
    <scope>NUCLEOTIDE SEQUENCE</scope>
    <source>
        <strain evidence="1">PSN324</strain>
    </source>
</reference>